<dbReference type="AlphaFoldDB" id="A0A1S8LR91"/>
<accession>A0A1S8LR91</accession>
<dbReference type="PROSITE" id="PS50943">
    <property type="entry name" value="HTH_CROC1"/>
    <property type="match status" value="1"/>
</dbReference>
<dbReference type="RefSeq" id="WP_176091515.1">
    <property type="nucleotide sequence ID" value="NZ_CP096983.1"/>
</dbReference>
<name>A0A1S8LR91_9CLOT</name>
<dbReference type="EMBL" id="CP096983">
    <property type="protein sequence ID" value="URZ10905.1"/>
    <property type="molecule type" value="Genomic_DNA"/>
</dbReference>
<sequence length="433" mass="51970">MDKIFFTAGEKLRYLRKKYNLTQEELVGKEKKDYYISKIENGHRKLDYSTANIINNVINAKVQEIGVKTDVEVTIEWLMADVKKQIKYILKKYIMELNVNPSKEKIENVITKIKELEKIDKVEDYQIFRFFYCCFQYFKKNDLKIAREYLSKMQEITSRNKYILRELYVIKEMTYVNALLEKYEDIVIWGNISKTISKSKNVKFFMKKIEFNMVLAFYMLKKFEICKEMIKYIENEYEFDEEEQFDIEIMKVNCLKVNKKYHQAEKVLDNLIKKTNDSYRSIMCINNIAEIKYLNNSKEAIGIIKKALTIEVPSDISFKVREAELLKNALDIYIKFNYYSIEINNVFEKLYDITILLGDYKLMIKAISSMFNYYKMKNNLKGMRNLLYRLEKLEVNNSQKGILLCKIIMYLVLKDKTFELSYDYYNIIEKIVI</sequence>
<dbReference type="KEGG" id="crw:CROST_016210"/>
<dbReference type="Gene3D" id="1.10.260.40">
    <property type="entry name" value="lambda repressor-like DNA-binding domains"/>
    <property type="match status" value="1"/>
</dbReference>
<evidence type="ECO:0000313" key="1">
    <source>
        <dbReference type="EMBL" id="URZ10905.1"/>
    </source>
</evidence>
<dbReference type="GO" id="GO:0003677">
    <property type="term" value="F:DNA binding"/>
    <property type="evidence" value="ECO:0007669"/>
    <property type="project" value="InterPro"/>
</dbReference>
<dbReference type="InterPro" id="IPR010982">
    <property type="entry name" value="Lambda_DNA-bd_dom_sf"/>
</dbReference>
<dbReference type="SUPFAM" id="SSF47413">
    <property type="entry name" value="lambda repressor-like DNA-binding domains"/>
    <property type="match status" value="1"/>
</dbReference>
<evidence type="ECO:0000313" key="2">
    <source>
        <dbReference type="Proteomes" id="UP000190951"/>
    </source>
</evidence>
<dbReference type="CDD" id="cd00093">
    <property type="entry name" value="HTH_XRE"/>
    <property type="match status" value="1"/>
</dbReference>
<dbReference type="Proteomes" id="UP000190951">
    <property type="component" value="Chromosome"/>
</dbReference>
<proteinExistence type="predicted"/>
<gene>
    <name evidence="1" type="ORF">CROST_016210</name>
</gene>
<reference evidence="1 2" key="1">
    <citation type="submission" date="2022-04" db="EMBL/GenBank/DDBJ databases">
        <title>Genome sequence of C. roseum typestrain.</title>
        <authorList>
            <person name="Poehlein A."/>
            <person name="Schoch T."/>
            <person name="Duerre P."/>
            <person name="Daniel R."/>
        </authorList>
    </citation>
    <scope>NUCLEOTIDE SEQUENCE [LARGE SCALE GENOMIC DNA]</scope>
    <source>
        <strain evidence="1 2">DSM 7320</strain>
    </source>
</reference>
<dbReference type="InterPro" id="IPR001387">
    <property type="entry name" value="Cro/C1-type_HTH"/>
</dbReference>
<dbReference type="Pfam" id="PF12844">
    <property type="entry name" value="HTH_19"/>
    <property type="match status" value="1"/>
</dbReference>
<organism evidence="1 2">
    <name type="scientific">Clostridium felsineum</name>
    <dbReference type="NCBI Taxonomy" id="36839"/>
    <lineage>
        <taxon>Bacteria</taxon>
        <taxon>Bacillati</taxon>
        <taxon>Bacillota</taxon>
        <taxon>Clostridia</taxon>
        <taxon>Eubacteriales</taxon>
        <taxon>Clostridiaceae</taxon>
        <taxon>Clostridium</taxon>
    </lineage>
</organism>
<keyword evidence="2" id="KW-1185">Reference proteome</keyword>
<protein>
    <submittedName>
        <fullName evidence="1">Uncharacterized protein</fullName>
    </submittedName>
</protein>